<feature type="chain" id="PRO_5043596399" evidence="1">
    <location>
        <begin position="19"/>
        <end position="82"/>
    </location>
</feature>
<evidence type="ECO:0000313" key="3">
    <source>
        <dbReference type="Proteomes" id="UP001432322"/>
    </source>
</evidence>
<sequence length="82" mass="9379">RQLLIFLLLILLSAAVQAASVSQRLRKHPYFGGQSSLLGLGPLIQENSILDYTKEDLQWLTQVPLEKLYRYQNPGWIGGKRR</sequence>
<feature type="non-terminal residue" evidence="2">
    <location>
        <position position="1"/>
    </location>
</feature>
<name>A0AAV5WGS7_9BILA</name>
<feature type="signal peptide" evidence="1">
    <location>
        <begin position="1"/>
        <end position="18"/>
    </location>
</feature>
<protein>
    <submittedName>
        <fullName evidence="2">Uncharacterized protein</fullName>
    </submittedName>
</protein>
<dbReference type="AlphaFoldDB" id="A0AAV5WGS7"/>
<gene>
    <name evidence="2" type="ORF">PFISCL1PPCAC_22172</name>
</gene>
<organism evidence="2 3">
    <name type="scientific">Pristionchus fissidentatus</name>
    <dbReference type="NCBI Taxonomy" id="1538716"/>
    <lineage>
        <taxon>Eukaryota</taxon>
        <taxon>Metazoa</taxon>
        <taxon>Ecdysozoa</taxon>
        <taxon>Nematoda</taxon>
        <taxon>Chromadorea</taxon>
        <taxon>Rhabditida</taxon>
        <taxon>Rhabditina</taxon>
        <taxon>Diplogasteromorpha</taxon>
        <taxon>Diplogasteroidea</taxon>
        <taxon>Neodiplogasteridae</taxon>
        <taxon>Pristionchus</taxon>
    </lineage>
</organism>
<comment type="caution">
    <text evidence="2">The sequence shown here is derived from an EMBL/GenBank/DDBJ whole genome shotgun (WGS) entry which is preliminary data.</text>
</comment>
<keyword evidence="1" id="KW-0732">Signal</keyword>
<evidence type="ECO:0000313" key="2">
    <source>
        <dbReference type="EMBL" id="GMT30875.1"/>
    </source>
</evidence>
<reference evidence="2" key="1">
    <citation type="submission" date="2023-10" db="EMBL/GenBank/DDBJ databases">
        <title>Genome assembly of Pristionchus species.</title>
        <authorList>
            <person name="Yoshida K."/>
            <person name="Sommer R.J."/>
        </authorList>
    </citation>
    <scope>NUCLEOTIDE SEQUENCE</scope>
    <source>
        <strain evidence="2">RS5133</strain>
    </source>
</reference>
<proteinExistence type="predicted"/>
<dbReference type="EMBL" id="BTSY01000005">
    <property type="protein sequence ID" value="GMT30875.1"/>
    <property type="molecule type" value="Genomic_DNA"/>
</dbReference>
<evidence type="ECO:0000256" key="1">
    <source>
        <dbReference type="SAM" id="SignalP"/>
    </source>
</evidence>
<keyword evidence="3" id="KW-1185">Reference proteome</keyword>
<feature type="non-terminal residue" evidence="2">
    <location>
        <position position="82"/>
    </location>
</feature>
<dbReference type="Proteomes" id="UP001432322">
    <property type="component" value="Unassembled WGS sequence"/>
</dbReference>
<accession>A0AAV5WGS7</accession>